<gene>
    <name evidence="3" type="primary">ZNF581</name>
</gene>
<name>A0ABI7ZW06_FELCA</name>
<dbReference type="Pfam" id="PF13894">
    <property type="entry name" value="zf-C2H2_4"/>
    <property type="match status" value="1"/>
</dbReference>
<dbReference type="Pfam" id="PF00096">
    <property type="entry name" value="zf-C2H2"/>
    <property type="match status" value="2"/>
</dbReference>
<evidence type="ECO:0000313" key="3">
    <source>
        <dbReference type="Ensembl" id="ENSFCTP00005051150.1"/>
    </source>
</evidence>
<accession>A0ABI7ZW06</accession>
<reference evidence="3" key="3">
    <citation type="submission" date="2025-09" db="UniProtKB">
        <authorList>
            <consortium name="Ensembl"/>
        </authorList>
    </citation>
    <scope>IDENTIFICATION</scope>
    <source>
        <strain evidence="3">breed Abyssinian</strain>
    </source>
</reference>
<sequence length="231" mass="25706">APTFLPWTLFSGPRSSLLLPVLPAPGGHPEAPAPPSLATTGVARGRSGVARTREAAAPGLSHPSGCWCCRRPPARSPWRFPPQRPWRPLLLGQGIPYTVLVDQESEREPGADGASAQKKCYSCPVCSRVFEYMSYLQRHSITHSEVKPFECDTCGKAFKRASHLARHHSIHRAGGGRPHGCPLCPRRFREAGELAQHSRVHSGERPFQCPHCPRRFMEQNTLQKHTRWKHP</sequence>
<dbReference type="Gene3D" id="3.30.160.60">
    <property type="entry name" value="Classic Zinc Finger"/>
    <property type="match status" value="4"/>
</dbReference>
<dbReference type="PROSITE" id="PS50157">
    <property type="entry name" value="ZINC_FINGER_C2H2_2"/>
    <property type="match status" value="4"/>
</dbReference>
<dbReference type="PROSITE" id="PS00028">
    <property type="entry name" value="ZINC_FINGER_C2H2_1"/>
    <property type="match status" value="4"/>
</dbReference>
<keyword evidence="1" id="KW-0862">Zinc</keyword>
<dbReference type="PANTHER" id="PTHR16515">
    <property type="entry name" value="PR DOMAIN ZINC FINGER PROTEIN"/>
    <property type="match status" value="1"/>
</dbReference>
<keyword evidence="4" id="KW-1185">Reference proteome</keyword>
<feature type="domain" description="C2H2-type" evidence="2">
    <location>
        <begin position="207"/>
        <end position="231"/>
    </location>
</feature>
<evidence type="ECO:0000259" key="2">
    <source>
        <dbReference type="PROSITE" id="PS50157"/>
    </source>
</evidence>
<dbReference type="SUPFAM" id="SSF57667">
    <property type="entry name" value="beta-beta-alpha zinc fingers"/>
    <property type="match status" value="2"/>
</dbReference>
<dbReference type="InterPro" id="IPR036236">
    <property type="entry name" value="Znf_C2H2_sf"/>
</dbReference>
<evidence type="ECO:0000256" key="1">
    <source>
        <dbReference type="PROSITE-ProRule" id="PRU00042"/>
    </source>
</evidence>
<dbReference type="InterPro" id="IPR013087">
    <property type="entry name" value="Znf_C2H2_type"/>
</dbReference>
<dbReference type="GeneTree" id="ENSGT00940000163608"/>
<dbReference type="PANTHER" id="PTHR16515:SF60">
    <property type="entry name" value="ZINC FINGER PROTEIN 436"/>
    <property type="match status" value="1"/>
</dbReference>
<protein>
    <submittedName>
        <fullName evidence="3">Zinc finger protein 581</fullName>
    </submittedName>
</protein>
<dbReference type="Proteomes" id="UP000823872">
    <property type="component" value="Chromosome E2"/>
</dbReference>
<dbReference type="InterPro" id="IPR050331">
    <property type="entry name" value="Zinc_finger"/>
</dbReference>
<feature type="domain" description="C2H2-type" evidence="2">
    <location>
        <begin position="121"/>
        <end position="148"/>
    </location>
</feature>
<feature type="domain" description="C2H2-type" evidence="2">
    <location>
        <begin position="179"/>
        <end position="206"/>
    </location>
</feature>
<evidence type="ECO:0000313" key="4">
    <source>
        <dbReference type="Proteomes" id="UP000823872"/>
    </source>
</evidence>
<feature type="domain" description="C2H2-type" evidence="2">
    <location>
        <begin position="149"/>
        <end position="171"/>
    </location>
</feature>
<dbReference type="Ensembl" id="ENSFCTT00005072198.1">
    <property type="protein sequence ID" value="ENSFCTP00005051150.1"/>
    <property type="gene ID" value="ENSFCTG00005025438.1"/>
</dbReference>
<reference evidence="3 4" key="1">
    <citation type="submission" date="2021-02" db="EMBL/GenBank/DDBJ databases">
        <title>Safari Cat Assemblies.</title>
        <authorList>
            <person name="Bredemeyer K.R."/>
            <person name="Murphy W.J."/>
        </authorList>
    </citation>
    <scope>NUCLEOTIDE SEQUENCE [LARGE SCALE GENOMIC DNA]</scope>
</reference>
<organism evidence="3 4">
    <name type="scientific">Felis catus</name>
    <name type="common">Cat</name>
    <name type="synonym">Felis silvestris catus</name>
    <dbReference type="NCBI Taxonomy" id="9685"/>
    <lineage>
        <taxon>Eukaryota</taxon>
        <taxon>Metazoa</taxon>
        <taxon>Chordata</taxon>
        <taxon>Craniata</taxon>
        <taxon>Vertebrata</taxon>
        <taxon>Euteleostomi</taxon>
        <taxon>Mammalia</taxon>
        <taxon>Eutheria</taxon>
        <taxon>Laurasiatheria</taxon>
        <taxon>Carnivora</taxon>
        <taxon>Feliformia</taxon>
        <taxon>Felidae</taxon>
        <taxon>Felinae</taxon>
        <taxon>Felis</taxon>
    </lineage>
</organism>
<keyword evidence="1" id="KW-0863">Zinc-finger</keyword>
<keyword evidence="1" id="KW-0479">Metal-binding</keyword>
<dbReference type="SMART" id="SM00355">
    <property type="entry name" value="ZnF_C2H2"/>
    <property type="match status" value="4"/>
</dbReference>
<reference evidence="3" key="2">
    <citation type="submission" date="2025-08" db="UniProtKB">
        <authorList>
            <consortium name="Ensembl"/>
        </authorList>
    </citation>
    <scope>IDENTIFICATION</scope>
    <source>
        <strain evidence="3">breed Abyssinian</strain>
    </source>
</reference>
<proteinExistence type="predicted"/>